<evidence type="ECO:0000256" key="8">
    <source>
        <dbReference type="HAMAP-Rule" id="MF_00147"/>
    </source>
</evidence>
<dbReference type="RefSeq" id="WP_168875709.1">
    <property type="nucleotide sequence ID" value="NZ_JABAIM010000001.1"/>
</dbReference>
<dbReference type="InterPro" id="IPR013785">
    <property type="entry name" value="Aldolase_TIM"/>
</dbReference>
<comment type="subunit">
    <text evidence="8 9">Homodimer.</text>
</comment>
<keyword evidence="4 8" id="KW-0312">Gluconeogenesis</keyword>
<evidence type="ECO:0000256" key="4">
    <source>
        <dbReference type="ARBA" id="ARBA00022432"/>
    </source>
</evidence>
<dbReference type="Gene3D" id="3.20.20.70">
    <property type="entry name" value="Aldolase class I"/>
    <property type="match status" value="1"/>
</dbReference>
<evidence type="ECO:0000313" key="10">
    <source>
        <dbReference type="EMBL" id="NLR74070.1"/>
    </source>
</evidence>
<dbReference type="AlphaFoldDB" id="A0A847RS78"/>
<dbReference type="CDD" id="cd00311">
    <property type="entry name" value="TIM"/>
    <property type="match status" value="1"/>
</dbReference>
<dbReference type="UniPathway" id="UPA00138"/>
<organism evidence="10 11">
    <name type="scientific">Leeia aquatica</name>
    <dbReference type="NCBI Taxonomy" id="2725557"/>
    <lineage>
        <taxon>Bacteria</taxon>
        <taxon>Pseudomonadati</taxon>
        <taxon>Pseudomonadota</taxon>
        <taxon>Betaproteobacteria</taxon>
        <taxon>Neisseriales</taxon>
        <taxon>Leeiaceae</taxon>
        <taxon>Leeia</taxon>
    </lineage>
</organism>
<feature type="active site" description="Electrophile" evidence="8">
    <location>
        <position position="99"/>
    </location>
</feature>
<comment type="caution">
    <text evidence="10">The sequence shown here is derived from an EMBL/GenBank/DDBJ whole genome shotgun (WGS) entry which is preliminary data.</text>
</comment>
<name>A0A847RS78_9NEIS</name>
<comment type="subcellular location">
    <subcellularLocation>
        <location evidence="8 9">Cytoplasm</location>
    </subcellularLocation>
</comment>
<gene>
    <name evidence="8" type="primary">tpiA</name>
    <name evidence="10" type="ORF">HF682_02755</name>
</gene>
<keyword evidence="7 8" id="KW-0413">Isomerase</keyword>
<dbReference type="GO" id="GO:0006096">
    <property type="term" value="P:glycolytic process"/>
    <property type="evidence" value="ECO:0007669"/>
    <property type="project" value="UniProtKB-UniRule"/>
</dbReference>
<dbReference type="EMBL" id="JABAIM010000001">
    <property type="protein sequence ID" value="NLR74070.1"/>
    <property type="molecule type" value="Genomic_DNA"/>
</dbReference>
<dbReference type="Pfam" id="PF00121">
    <property type="entry name" value="TIM"/>
    <property type="match status" value="1"/>
</dbReference>
<keyword evidence="5 8" id="KW-0963">Cytoplasm</keyword>
<evidence type="ECO:0000256" key="3">
    <source>
        <dbReference type="ARBA" id="ARBA00007422"/>
    </source>
</evidence>
<dbReference type="InterPro" id="IPR022896">
    <property type="entry name" value="TrioseP_Isoase_bac/euk"/>
</dbReference>
<evidence type="ECO:0000256" key="9">
    <source>
        <dbReference type="RuleBase" id="RU363013"/>
    </source>
</evidence>
<dbReference type="PROSITE" id="PS51440">
    <property type="entry name" value="TIM_2"/>
    <property type="match status" value="1"/>
</dbReference>
<proteinExistence type="inferred from homology"/>
<dbReference type="EC" id="5.3.1.1" evidence="8 9"/>
<evidence type="ECO:0000256" key="1">
    <source>
        <dbReference type="ARBA" id="ARBA00004680"/>
    </source>
</evidence>
<comment type="pathway">
    <text evidence="1 8 9">Carbohydrate degradation; glycolysis; D-glyceraldehyde 3-phosphate from glycerone phosphate: step 1/1.</text>
</comment>
<evidence type="ECO:0000256" key="7">
    <source>
        <dbReference type="ARBA" id="ARBA00023235"/>
    </source>
</evidence>
<dbReference type="NCBIfam" id="TIGR00419">
    <property type="entry name" value="tim"/>
    <property type="match status" value="1"/>
</dbReference>
<dbReference type="Proteomes" id="UP000587991">
    <property type="component" value="Unassembled WGS sequence"/>
</dbReference>
<evidence type="ECO:0000313" key="11">
    <source>
        <dbReference type="Proteomes" id="UP000587991"/>
    </source>
</evidence>
<evidence type="ECO:0000256" key="6">
    <source>
        <dbReference type="ARBA" id="ARBA00023152"/>
    </source>
</evidence>
<comment type="pathway">
    <text evidence="8 9">Carbohydrate biosynthesis; gluconeogenesis.</text>
</comment>
<comment type="pathway">
    <text evidence="2">Carbohydrate metabolism; erythritol degradation.</text>
</comment>
<accession>A0A847RS78</accession>
<sequence>MAQTVRRPLVMGNWKMHGNLQENAALLQGLLQAGFSAEEARVAVCVPAPYLAQAQALLQGSAVHWGAQNLCREPVGAFTGEVSARMLADFACRYVLVGHSERRTLFGESDHDVLQKVGQALQAGLIPVICVGETLAQHDAGTTEAVIAAQLQPLLAGLAAADWTRVVVAYEPVWAIGTGKVATPEYAQKVHAFIRAQVAEEAAEAAQGLQILYGGSVKAENAAQLQAMLDIDGALVGGASLKADEFVKICRSFR</sequence>
<dbReference type="InterPro" id="IPR020861">
    <property type="entry name" value="Triosephosphate_isomerase_AS"/>
</dbReference>
<feature type="binding site" evidence="8">
    <location>
        <begin position="237"/>
        <end position="238"/>
    </location>
    <ligand>
        <name>substrate</name>
    </ligand>
</feature>
<comment type="catalytic activity">
    <reaction evidence="8 9">
        <text>D-glyceraldehyde 3-phosphate = dihydroxyacetone phosphate</text>
        <dbReference type="Rhea" id="RHEA:18585"/>
        <dbReference type="ChEBI" id="CHEBI:57642"/>
        <dbReference type="ChEBI" id="CHEBI:59776"/>
        <dbReference type="EC" id="5.3.1.1"/>
    </reaction>
</comment>
<dbReference type="GO" id="GO:0005829">
    <property type="term" value="C:cytosol"/>
    <property type="evidence" value="ECO:0007669"/>
    <property type="project" value="TreeGrafter"/>
</dbReference>
<dbReference type="SUPFAM" id="SSF51351">
    <property type="entry name" value="Triosephosphate isomerase (TIM)"/>
    <property type="match status" value="1"/>
</dbReference>
<dbReference type="GO" id="GO:0019563">
    <property type="term" value="P:glycerol catabolic process"/>
    <property type="evidence" value="ECO:0007669"/>
    <property type="project" value="TreeGrafter"/>
</dbReference>
<feature type="binding site" evidence="8">
    <location>
        <begin position="13"/>
        <end position="15"/>
    </location>
    <ligand>
        <name>substrate</name>
    </ligand>
</feature>
<dbReference type="PANTHER" id="PTHR21139:SF42">
    <property type="entry name" value="TRIOSEPHOSPHATE ISOMERASE"/>
    <property type="match status" value="1"/>
</dbReference>
<reference evidence="10 11" key="1">
    <citation type="submission" date="2020-04" db="EMBL/GenBank/DDBJ databases">
        <title>Draft genome of Leeia sp. IMCC25680.</title>
        <authorList>
            <person name="Song J."/>
            <person name="Cho J.-C."/>
        </authorList>
    </citation>
    <scope>NUCLEOTIDE SEQUENCE [LARGE SCALE GENOMIC DNA]</scope>
    <source>
        <strain evidence="10 11">IMCC25680</strain>
    </source>
</reference>
<dbReference type="InterPro" id="IPR035990">
    <property type="entry name" value="TIM_sf"/>
</dbReference>
<protein>
    <recommendedName>
        <fullName evidence="8 9">Triosephosphate isomerase</fullName>
        <shortName evidence="8">TIM</shortName>
        <shortName evidence="8">TPI</shortName>
        <ecNumber evidence="8 9">5.3.1.1</ecNumber>
    </recommendedName>
    <alternativeName>
        <fullName evidence="8">Triose-phosphate isomerase</fullName>
    </alternativeName>
</protein>
<dbReference type="GO" id="GO:0006094">
    <property type="term" value="P:gluconeogenesis"/>
    <property type="evidence" value="ECO:0007669"/>
    <property type="project" value="UniProtKB-UniRule"/>
</dbReference>
<keyword evidence="6 8" id="KW-0324">Glycolysis</keyword>
<dbReference type="PANTHER" id="PTHR21139">
    <property type="entry name" value="TRIOSEPHOSPHATE ISOMERASE"/>
    <property type="match status" value="1"/>
</dbReference>
<dbReference type="HAMAP" id="MF_00147_B">
    <property type="entry name" value="TIM_B"/>
    <property type="match status" value="1"/>
</dbReference>
<dbReference type="InterPro" id="IPR000652">
    <property type="entry name" value="Triosephosphate_isomerase"/>
</dbReference>
<evidence type="ECO:0000256" key="5">
    <source>
        <dbReference type="ARBA" id="ARBA00022490"/>
    </source>
</evidence>
<feature type="binding site" evidence="8">
    <location>
        <position position="216"/>
    </location>
    <ligand>
        <name>substrate</name>
    </ligand>
</feature>
<evidence type="ECO:0000256" key="2">
    <source>
        <dbReference type="ARBA" id="ARBA00004939"/>
    </source>
</evidence>
<dbReference type="GO" id="GO:0004807">
    <property type="term" value="F:triose-phosphate isomerase activity"/>
    <property type="evidence" value="ECO:0007669"/>
    <property type="project" value="UniProtKB-UniRule"/>
</dbReference>
<dbReference type="UniPathway" id="UPA00109">
    <property type="reaction ID" value="UER00189"/>
</dbReference>
<feature type="active site" description="Proton acceptor" evidence="8">
    <location>
        <position position="171"/>
    </location>
</feature>
<comment type="similarity">
    <text evidence="3 8 9">Belongs to the triosephosphate isomerase family.</text>
</comment>
<feature type="binding site" evidence="8">
    <location>
        <position position="177"/>
    </location>
    <ligand>
        <name>substrate</name>
    </ligand>
</feature>
<keyword evidence="11" id="KW-1185">Reference proteome</keyword>
<dbReference type="FunFam" id="3.20.20.70:FF:000016">
    <property type="entry name" value="Triosephosphate isomerase"/>
    <property type="match status" value="1"/>
</dbReference>
<comment type="function">
    <text evidence="8">Involved in the gluconeogenesis. Catalyzes stereospecifically the conversion of dihydroxyacetone phosphate (DHAP) to D-glyceraldehyde-3-phosphate (G3P).</text>
</comment>
<dbReference type="PROSITE" id="PS00171">
    <property type="entry name" value="TIM_1"/>
    <property type="match status" value="1"/>
</dbReference>
<dbReference type="GO" id="GO:0046166">
    <property type="term" value="P:glyceraldehyde-3-phosphate biosynthetic process"/>
    <property type="evidence" value="ECO:0007669"/>
    <property type="project" value="TreeGrafter"/>
</dbReference>